<dbReference type="AlphaFoldDB" id="A0AAC9Z972"/>
<dbReference type="Proteomes" id="UP000217545">
    <property type="component" value="Chromosome"/>
</dbReference>
<proteinExistence type="predicted"/>
<dbReference type="RefSeq" id="WP_096705124.1">
    <property type="nucleotide sequence ID" value="NZ_CP010636.1"/>
</dbReference>
<reference evidence="1 2" key="1">
    <citation type="journal article" date="2017" name="Front. Microbiol.">
        <title>Phaeobacter piscinae sp. nov., a species of the Roseobacter group and potential aquaculture probiont.</title>
        <authorList>
            <person name="Sonnenschein E.C."/>
            <person name="Phippen C.B.W."/>
            <person name="Nielsen K.F."/>
            <person name="Mateiu R.V."/>
            <person name="Melchiorsen J."/>
            <person name="Gram L."/>
            <person name="Overmann J."/>
            <person name="Freese H.M."/>
        </authorList>
    </citation>
    <scope>NUCLEOTIDE SEQUENCE [LARGE SCALE GENOMIC DNA]</scope>
    <source>
        <strain evidence="1 2">P63</strain>
    </source>
</reference>
<gene>
    <name evidence="1" type="ORF">PhaeoP63_02235</name>
</gene>
<evidence type="ECO:0000313" key="2">
    <source>
        <dbReference type="Proteomes" id="UP000217545"/>
    </source>
</evidence>
<protein>
    <submittedName>
        <fullName evidence="1">Uncharacterized protein</fullName>
    </submittedName>
</protein>
<name>A0AAC9Z972_9RHOB</name>
<dbReference type="SUPFAM" id="SSF75005">
    <property type="entry name" value="Arabinanase/levansucrase/invertase"/>
    <property type="match status" value="1"/>
</dbReference>
<accession>A0AAC9Z972</accession>
<sequence length="862" mass="90775">MTRTPQKNANELPQVDTLGPENTVLVEVDGDISRAPASALSTSAVQGVAIRSDGNPLGTATAIDVVGGDVELTGNLATVTLPDGTGGAGDIKSFANGTDLRADATDSYPVGTILSAETENTRYIVTDASEADPDLTTIGGVKAFEIGPEFSDIYKLRGAIQRGDLRDGQRVFCNGAGYTVDSTATGLDSALWGFGVDGLRREGGQLDNLFLMSAFKNQDVTAQYFHLSNDGVTLKRLNQFPVIRGAGDATTGGRDSQPFWARRRRMDPWLMPVTAGEGLEYDFSVYVLSALGTPVNIKCQLQGSNAFGGVRGTTLPGATRAADLLWGPRFHNIGDKVYLTISIRTQDDYTDGFGNQSPTFRPYIAECLDIDAMTFGPPVAMNVGTTTTAMLEPDLTQADDDTWYMCIKNSANRNIEIHSATDPIGGAWSSVTTLDLDGTLNSLEGSIWVRQVYKDATTGARTLKYRVHAANNRNGDNELRGVPVEFVSTGGPEGPYGAAQDVNNSHSMRNGDIVNVALEPDPRAMRSLLDAATSFAGEYPVGVDECIRLPDEPHDFTPQQSCVYYVNTAGYACTLTVEKMEARRFWLACLSSDAGTYIDVVNNSLCVGSTRIGGGAFQITEFLWVDFLGKYVGVQSYAVGGGGSADGVVTGVSFNSSTNILTLTRSVGGDLTVDLSALDGGSSGLANWSESGNNLVPTTAGTLGNAANPVRGLVLEPRTNTGAAGDAAELELFRAQNGSLRDGTPGDTSSNAGADIGHYTRMHSVNDTSGTVVWDRTKGQGLNVTGGPLTGTLTIDLSALVVSEDVRVVVAEPNSQMINFTIPGGGVKWAGSGQPASGTATLDFAFHRIGSSNTHAVGLEVS</sequence>
<evidence type="ECO:0000313" key="1">
    <source>
        <dbReference type="EMBL" id="ATF06301.1"/>
    </source>
</evidence>
<dbReference type="InterPro" id="IPR023296">
    <property type="entry name" value="Glyco_hydro_beta-prop_sf"/>
</dbReference>
<organism evidence="1 2">
    <name type="scientific">Phaeobacter gallaeciensis</name>
    <dbReference type="NCBI Taxonomy" id="60890"/>
    <lineage>
        <taxon>Bacteria</taxon>
        <taxon>Pseudomonadati</taxon>
        <taxon>Pseudomonadota</taxon>
        <taxon>Alphaproteobacteria</taxon>
        <taxon>Rhodobacterales</taxon>
        <taxon>Roseobacteraceae</taxon>
        <taxon>Phaeobacter</taxon>
    </lineage>
</organism>
<dbReference type="EMBL" id="CP010784">
    <property type="protein sequence ID" value="ATF06301.1"/>
    <property type="molecule type" value="Genomic_DNA"/>
</dbReference>